<keyword evidence="3 5" id="KW-0413">Isomerase</keyword>
<evidence type="ECO:0000313" key="5">
    <source>
        <dbReference type="EMBL" id="KXF76339.1"/>
    </source>
</evidence>
<dbReference type="InterPro" id="IPR013451">
    <property type="entry name" value="L_rhamnose_iso"/>
</dbReference>
<dbReference type="RefSeq" id="WP_068883291.1">
    <property type="nucleotide sequence ID" value="NZ_LNTU01000034.1"/>
</dbReference>
<evidence type="ECO:0000313" key="6">
    <source>
        <dbReference type="Proteomes" id="UP000070107"/>
    </source>
</evidence>
<proteinExistence type="predicted"/>
<dbReference type="EMBL" id="LNTU01000034">
    <property type="protein sequence ID" value="KXF76339.1"/>
    <property type="molecule type" value="Genomic_DNA"/>
</dbReference>
<evidence type="ECO:0000256" key="1">
    <source>
        <dbReference type="ARBA" id="ARBA00022723"/>
    </source>
</evidence>
<dbReference type="AlphaFoldDB" id="A0A135HT16"/>
<organism evidence="5 6">
    <name type="scientific">Paramesorhizobium deserti</name>
    <dbReference type="NCBI Taxonomy" id="1494590"/>
    <lineage>
        <taxon>Bacteria</taxon>
        <taxon>Pseudomonadati</taxon>
        <taxon>Pseudomonadota</taxon>
        <taxon>Alphaproteobacteria</taxon>
        <taxon>Hyphomicrobiales</taxon>
        <taxon>Phyllobacteriaceae</taxon>
        <taxon>Paramesorhizobium</taxon>
    </lineage>
</organism>
<dbReference type="GO" id="GO:0016853">
    <property type="term" value="F:isomerase activity"/>
    <property type="evidence" value="ECO:0007669"/>
    <property type="project" value="UniProtKB-KW"/>
</dbReference>
<dbReference type="PANTHER" id="PTHR30268:SF0">
    <property type="entry name" value="L-RHAMNOSE ISOMERASE"/>
    <property type="match status" value="1"/>
</dbReference>
<feature type="domain" description="Xylose isomerase-like TIM barrel" evidence="4">
    <location>
        <begin position="97"/>
        <end position="290"/>
    </location>
</feature>
<evidence type="ECO:0000259" key="4">
    <source>
        <dbReference type="Pfam" id="PF01261"/>
    </source>
</evidence>
<evidence type="ECO:0000256" key="3">
    <source>
        <dbReference type="ARBA" id="ARBA00023235"/>
    </source>
</evidence>
<sequence length="430" mass="47124">MSEPRIAADIITDENAKRENALTSDYEALGANLARRGVDIEAITAKVAEFFVAVPSWGVGTGGTRFSRFPGIGEPRNIFDKLDDCAVIQQLTRATPTVSLHIPWDKADPKELKAKADALGLGFDAMNSNTFSDAPDQPHSYKYGSLSHVDAAVRAQAVEHNIECIEIGKAIGSKALTVWIGDGSNFPGQSNFTKAFERYLAAMGKIYQKLPEDWRIFSEHKMYEPAFYSTVVQDWGTNYLIASTLGEKAFCLVDLGHHAPNTNIEMIVARLIQFGKLGGFHFNDSKYGDDDLDAGAIEPYRLFLVFNELVDAEHRGVKGFHPAHMIDQSHNVTDPIESLISSANEIRRAYAQALLVDRAALSGYQDENDALMASETLKRAYRIDVEPILAEARRRAGGAIDPIAAYRASGYRQQVGKERPAVKGGSGGIV</sequence>
<dbReference type="SUPFAM" id="SSF51658">
    <property type="entry name" value="Xylose isomerase-like"/>
    <property type="match status" value="1"/>
</dbReference>
<gene>
    <name evidence="5" type="ORF">ATN84_15800</name>
</gene>
<keyword evidence="6" id="KW-1185">Reference proteome</keyword>
<dbReference type="GO" id="GO:0046872">
    <property type="term" value="F:metal ion binding"/>
    <property type="evidence" value="ECO:0007669"/>
    <property type="project" value="UniProtKB-KW"/>
</dbReference>
<protein>
    <submittedName>
        <fullName evidence="5">Sugar isomerase</fullName>
    </submittedName>
</protein>
<name>A0A135HT16_9HYPH</name>
<dbReference type="InterPro" id="IPR050337">
    <property type="entry name" value="L-rhamnose_isomerase"/>
</dbReference>
<evidence type="ECO:0000256" key="2">
    <source>
        <dbReference type="ARBA" id="ARBA00023211"/>
    </source>
</evidence>
<dbReference type="Proteomes" id="UP000070107">
    <property type="component" value="Unassembled WGS sequence"/>
</dbReference>
<reference evidence="5 6" key="1">
    <citation type="submission" date="2015-11" db="EMBL/GenBank/DDBJ databases">
        <title>Draft genome sequence of Paramesorhizobium deserti A-3-E, a strain highly resistant to diverse beta-lactam antibiotics.</title>
        <authorList>
            <person name="Lv R."/>
            <person name="Yang X."/>
            <person name="Fang N."/>
            <person name="Guo J."/>
            <person name="Luo X."/>
            <person name="Peng F."/>
            <person name="Yang R."/>
            <person name="Cui Y."/>
            <person name="Fang C."/>
            <person name="Song Y."/>
        </authorList>
    </citation>
    <scope>NUCLEOTIDE SEQUENCE [LARGE SCALE GENOMIC DNA]</scope>
    <source>
        <strain evidence="5 6">A-3-E</strain>
    </source>
</reference>
<dbReference type="NCBIfam" id="TIGR02629">
    <property type="entry name" value="L_rham_iso_rhiz"/>
    <property type="match status" value="1"/>
</dbReference>
<keyword evidence="1" id="KW-0479">Metal-binding</keyword>
<dbReference type="OrthoDB" id="5174871at2"/>
<comment type="caution">
    <text evidence="5">The sequence shown here is derived from an EMBL/GenBank/DDBJ whole genome shotgun (WGS) entry which is preliminary data.</text>
</comment>
<dbReference type="PANTHER" id="PTHR30268">
    <property type="entry name" value="L-RHAMNOSE ISOMERASE"/>
    <property type="match status" value="1"/>
</dbReference>
<dbReference type="Pfam" id="PF01261">
    <property type="entry name" value="AP_endonuc_2"/>
    <property type="match status" value="1"/>
</dbReference>
<dbReference type="InterPro" id="IPR013022">
    <property type="entry name" value="Xyl_isomerase-like_TIM-brl"/>
</dbReference>
<dbReference type="Gene3D" id="3.20.20.150">
    <property type="entry name" value="Divalent-metal-dependent TIM barrel enzymes"/>
    <property type="match status" value="1"/>
</dbReference>
<keyword evidence="2" id="KW-0464">Manganese</keyword>
<accession>A0A135HT16</accession>
<dbReference type="InterPro" id="IPR036237">
    <property type="entry name" value="Xyl_isomerase-like_sf"/>
</dbReference>
<dbReference type="STRING" id="1494590.ATN84_15800"/>